<name>A0AAW3R081_9PROT</name>
<evidence type="ECO:0000313" key="3">
    <source>
        <dbReference type="Proteomes" id="UP000075682"/>
    </source>
</evidence>
<dbReference type="EMBL" id="BSNW01000032">
    <property type="protein sequence ID" value="GLQ69495.1"/>
    <property type="molecule type" value="Genomic_DNA"/>
</dbReference>
<dbReference type="InterPro" id="IPR029063">
    <property type="entry name" value="SAM-dependent_MTases_sf"/>
</dbReference>
<organism evidence="2 3">
    <name type="scientific">Gluconobacter albidus</name>
    <dbReference type="NCBI Taxonomy" id="318683"/>
    <lineage>
        <taxon>Bacteria</taxon>
        <taxon>Pseudomonadati</taxon>
        <taxon>Pseudomonadota</taxon>
        <taxon>Alphaproteobacteria</taxon>
        <taxon>Acetobacterales</taxon>
        <taxon>Acetobacteraceae</taxon>
        <taxon>Gluconobacter</taxon>
    </lineage>
</organism>
<evidence type="ECO:0000313" key="2">
    <source>
        <dbReference type="EMBL" id="KXV43717.1"/>
    </source>
</evidence>
<reference evidence="2 3" key="2">
    <citation type="submission" date="2015-06" db="EMBL/GenBank/DDBJ databases">
        <title>Improved classification and identification of acetic acid bacteria using matrix-assisted laser desorption/ionization time-of-flight mass spectrometry; Gluconobacter nephelii and Gluconobacter uchimurae are later heterotypic synonyms of Gluconobacter japonicus and Gluconobacter oxydans, respectively.</title>
        <authorList>
            <person name="Li L."/>
            <person name="Cleenwerck I."/>
            <person name="De Vuyst L."/>
            <person name="Vandamme P."/>
        </authorList>
    </citation>
    <scope>NUCLEOTIDE SEQUENCE [LARGE SCALE GENOMIC DNA]</scope>
    <source>
        <strain evidence="2 3">LMG 1356</strain>
    </source>
</reference>
<dbReference type="PRINTS" id="PR00507">
    <property type="entry name" value="N12N6MTFRASE"/>
</dbReference>
<proteinExistence type="predicted"/>
<evidence type="ECO:0008006" key="5">
    <source>
        <dbReference type="Google" id="ProtNLM"/>
    </source>
</evidence>
<evidence type="ECO:0000313" key="4">
    <source>
        <dbReference type="Proteomes" id="UP001156672"/>
    </source>
</evidence>
<dbReference type="Proteomes" id="UP001156672">
    <property type="component" value="Unassembled WGS sequence"/>
</dbReference>
<dbReference type="SUPFAM" id="SSF53335">
    <property type="entry name" value="S-adenosyl-L-methionine-dependent methyltransferases"/>
    <property type="match status" value="1"/>
</dbReference>
<keyword evidence="4" id="KW-1185">Reference proteome</keyword>
<comment type="caution">
    <text evidence="2">The sequence shown here is derived from an EMBL/GenBank/DDBJ whole genome shotgun (WGS) entry which is preliminary data.</text>
</comment>
<reference evidence="1" key="1">
    <citation type="journal article" date="2014" name="Int. J. Syst. Evol. Microbiol.">
        <title>Complete genome of a new Firmicutes species belonging to the dominant human colonic microbiota ('Ruminococcus bicirculans') reveals two chromosomes and a selective capacity to utilize plant glucans.</title>
        <authorList>
            <consortium name="NISC Comparative Sequencing Program"/>
            <person name="Wegmann U."/>
            <person name="Louis P."/>
            <person name="Goesmann A."/>
            <person name="Henrissat B."/>
            <person name="Duncan S.H."/>
            <person name="Flint H.J."/>
        </authorList>
    </citation>
    <scope>NUCLEOTIDE SEQUENCE</scope>
    <source>
        <strain evidence="1">NBRC 3250</strain>
    </source>
</reference>
<sequence>MNVYEFNKGNYDNFRQNGNVPDFVKDRHADGTDKGEVYTPADIINKMLDMSKPEDWSNPDITMLEPSCGNGRFVIEMIKRFMDGLEQIIPNESERFKHILENQVYAGDIQMDSVLELYNNIEYIFGSNCLDGVKANIICTDMMAFPAQNWHMESSLVTVKQEMDDKRDKSNIDIDKKIKRALNDIHKLYNNFNLSNKVKADKITKKNGRLNELTNKLIDMYDNGEYVFEPQIQQLNYMCEVNSVTDIDEVLKLYNINDRFTRYMIRLSQ</sequence>
<dbReference type="Gene3D" id="3.40.50.150">
    <property type="entry name" value="Vaccinia Virus protein VP39"/>
    <property type="match status" value="1"/>
</dbReference>
<protein>
    <recommendedName>
        <fullName evidence="5">DNA methylase adenine-specific domain-containing protein</fullName>
    </recommendedName>
</protein>
<dbReference type="Proteomes" id="UP000075682">
    <property type="component" value="Unassembled WGS sequence"/>
</dbReference>
<dbReference type="RefSeq" id="WP_062026957.1">
    <property type="nucleotide sequence ID" value="NZ_BEWL01000035.1"/>
</dbReference>
<accession>A0AAW3R081</accession>
<reference evidence="1" key="4">
    <citation type="submission" date="2023-01" db="EMBL/GenBank/DDBJ databases">
        <title>Draft genome sequence of Gluconobacter albidus strain NBRC 3250.</title>
        <authorList>
            <person name="Sun Q."/>
            <person name="Mori K."/>
        </authorList>
    </citation>
    <scope>NUCLEOTIDE SEQUENCE</scope>
    <source>
        <strain evidence="1">NBRC 3250</strain>
    </source>
</reference>
<gene>
    <name evidence="2" type="ORF">AD941_00315</name>
    <name evidence="1" type="ORF">GCM10007866_19470</name>
</gene>
<dbReference type="AlphaFoldDB" id="A0AAW3R081"/>
<dbReference type="EMBL" id="LHZN01000042">
    <property type="protein sequence ID" value="KXV43717.1"/>
    <property type="molecule type" value="Genomic_DNA"/>
</dbReference>
<evidence type="ECO:0000313" key="1">
    <source>
        <dbReference type="EMBL" id="GLQ69495.1"/>
    </source>
</evidence>
<reference evidence="4" key="3">
    <citation type="journal article" date="2019" name="Int. J. Syst. Evol. Microbiol.">
        <title>The Global Catalogue of Microorganisms (GCM) 10K type strain sequencing project: providing services to taxonomists for standard genome sequencing and annotation.</title>
        <authorList>
            <consortium name="The Broad Institute Genomics Platform"/>
            <consortium name="The Broad Institute Genome Sequencing Center for Infectious Disease"/>
            <person name="Wu L."/>
            <person name="Ma J."/>
        </authorList>
    </citation>
    <scope>NUCLEOTIDE SEQUENCE [LARGE SCALE GENOMIC DNA]</scope>
    <source>
        <strain evidence="4">NBRC 3250</strain>
    </source>
</reference>